<keyword evidence="4" id="KW-1133">Transmembrane helix</keyword>
<dbReference type="InterPro" id="IPR050833">
    <property type="entry name" value="Poly_Biosynth_Transport"/>
</dbReference>
<dbReference type="AlphaFoldDB" id="A0A288QY16"/>
<dbReference type="Pfam" id="PF01943">
    <property type="entry name" value="Polysacc_synt"/>
    <property type="match status" value="1"/>
</dbReference>
<proteinExistence type="predicted"/>
<dbReference type="PANTHER" id="PTHR30250">
    <property type="entry name" value="PST FAMILY PREDICTED COLANIC ACID TRANSPORTER"/>
    <property type="match status" value="1"/>
</dbReference>
<gene>
    <name evidence="6" type="ORF">DFP99_1534</name>
</gene>
<dbReference type="EMBL" id="QRAS01000005">
    <property type="protein sequence ID" value="RDL01063.1"/>
    <property type="molecule type" value="Genomic_DNA"/>
</dbReference>
<evidence type="ECO:0000313" key="6">
    <source>
        <dbReference type="EMBL" id="RDL01063.1"/>
    </source>
</evidence>
<sequence>MKVTHNVMAGTGILALSGFIAKLFSAIYRVPFQNIVGNTGFYVYQQVYPLYGIAVVLALSGWPVFVSKIIIEQPDEVHAKAVARRLFIIFGIVGILMFALLFFGATPMAGLLGGDKRLAPVIQAVAWLYLCMPLLSISRGYSQGYLNMLPTALSQVVEQVIRVIVILTIALVAVQGHWSVYKMGAWAMAGAPIAAVFAIVLLWRVLVAIWSGKIGKVDQLPSWWQLGRRFFREGGLITLLAMLLVLLQLMDSMTLKVALVAQGLSVETAEALKGVYDRGQPMLQLGMVLATSVSASLLPALRTYHLRQQDHEFQHDFRSALRVTVLVASATMCGMIAIMPQMNQMLFSSREGSIALAWYVVLILPATIILLLSSVLQSVDRTRGLMFWIGMALVIKYLLNSDLVAWWGVAGASIATIIAILPLMVYTIYRMPNLSWRGALPGTWVTKVVISLVMLIIFAIIGTSLGDWLLGTSRMASLVTTLLGTFAGGGVFVTLLVKFELLTPAEWLLLPKGDQIYQLLVERGK</sequence>
<comment type="caution">
    <text evidence="6">The sequence shown here is derived from an EMBL/GenBank/DDBJ whole genome shotgun (WGS) entry which is preliminary data.</text>
</comment>
<keyword evidence="7" id="KW-1185">Reference proteome</keyword>
<evidence type="ECO:0000256" key="1">
    <source>
        <dbReference type="ARBA" id="ARBA00004651"/>
    </source>
</evidence>
<dbReference type="KEGG" id="wso:WSWS_01470"/>
<dbReference type="Proteomes" id="UP000254912">
    <property type="component" value="Unassembled WGS sequence"/>
</dbReference>
<protein>
    <submittedName>
        <fullName evidence="6">PST family polysaccharide transporter</fullName>
    </submittedName>
</protein>
<dbReference type="GO" id="GO:0005886">
    <property type="term" value="C:plasma membrane"/>
    <property type="evidence" value="ECO:0007669"/>
    <property type="project" value="UniProtKB-SubCell"/>
</dbReference>
<dbReference type="InterPro" id="IPR024923">
    <property type="entry name" value="PG_synth_SpoVB"/>
</dbReference>
<dbReference type="PANTHER" id="PTHR30250:SF29">
    <property type="entry name" value="POLYSACCHARIDE BIOSYNTHESIS PROTEIN C-TERMINAL DOMAIN-CONTAINING PROTEIN"/>
    <property type="match status" value="1"/>
</dbReference>
<dbReference type="RefSeq" id="WP_070230632.1">
    <property type="nucleotide sequence ID" value="NZ_BJYO01000007.1"/>
</dbReference>
<evidence type="ECO:0000256" key="4">
    <source>
        <dbReference type="ARBA" id="ARBA00022989"/>
    </source>
</evidence>
<keyword evidence="2" id="KW-1003">Cell membrane</keyword>
<dbReference type="InterPro" id="IPR002797">
    <property type="entry name" value="Polysacc_synth"/>
</dbReference>
<comment type="subcellular location">
    <subcellularLocation>
        <location evidence="1">Cell membrane</location>
        <topology evidence="1">Multi-pass membrane protein</topology>
    </subcellularLocation>
</comment>
<evidence type="ECO:0000256" key="3">
    <source>
        <dbReference type="ARBA" id="ARBA00022692"/>
    </source>
</evidence>
<reference evidence="6 7" key="1">
    <citation type="submission" date="2018-07" db="EMBL/GenBank/DDBJ databases">
        <title>Genomic Encyclopedia of Type Strains, Phase III (KMG-III): the genomes of soil and plant-associated and newly described type strains.</title>
        <authorList>
            <person name="Whitman W."/>
        </authorList>
    </citation>
    <scope>NUCLEOTIDE SEQUENCE [LARGE SCALE GENOMIC DNA]</scope>
    <source>
        <strain evidence="6 7">CECT 7031</strain>
    </source>
</reference>
<keyword evidence="3" id="KW-0812">Transmembrane</keyword>
<dbReference type="CDD" id="cd13124">
    <property type="entry name" value="MATE_SpoVB_like"/>
    <property type="match status" value="1"/>
</dbReference>
<keyword evidence="5" id="KW-0472">Membrane</keyword>
<dbReference type="GeneID" id="94546654"/>
<evidence type="ECO:0000313" key="7">
    <source>
        <dbReference type="Proteomes" id="UP000254912"/>
    </source>
</evidence>
<evidence type="ECO:0000256" key="2">
    <source>
        <dbReference type="ARBA" id="ARBA00022475"/>
    </source>
</evidence>
<evidence type="ECO:0000256" key="5">
    <source>
        <dbReference type="ARBA" id="ARBA00023136"/>
    </source>
</evidence>
<accession>A0A288QY16</accession>
<name>A0A288QY16_9LACO</name>
<organism evidence="6 7">
    <name type="scientific">Weissella soli</name>
    <dbReference type="NCBI Taxonomy" id="155866"/>
    <lineage>
        <taxon>Bacteria</taxon>
        <taxon>Bacillati</taxon>
        <taxon>Bacillota</taxon>
        <taxon>Bacilli</taxon>
        <taxon>Lactobacillales</taxon>
        <taxon>Lactobacillaceae</taxon>
        <taxon>Weissella</taxon>
    </lineage>
</organism>